<reference evidence="4" key="1">
    <citation type="journal article" date="2019" name="Int. J. Syst. Evol. Microbiol.">
        <title>The Global Catalogue of Microorganisms (GCM) 10K type strain sequencing project: providing services to taxonomists for standard genome sequencing and annotation.</title>
        <authorList>
            <consortium name="The Broad Institute Genomics Platform"/>
            <consortium name="The Broad Institute Genome Sequencing Center for Infectious Disease"/>
            <person name="Wu L."/>
            <person name="Ma J."/>
        </authorList>
    </citation>
    <scope>NUCLEOTIDE SEQUENCE [LARGE SCALE GENOMIC DNA]</scope>
    <source>
        <strain evidence="4">CGMCC 4.7177</strain>
    </source>
</reference>
<dbReference type="Pfam" id="PF10531">
    <property type="entry name" value="SLBB"/>
    <property type="match status" value="1"/>
</dbReference>
<dbReference type="Proteomes" id="UP001597218">
    <property type="component" value="Unassembled WGS sequence"/>
</dbReference>
<protein>
    <submittedName>
        <fullName evidence="3">Helix-hairpin-helix domain-containing protein</fullName>
    </submittedName>
</protein>
<evidence type="ECO:0000259" key="2">
    <source>
        <dbReference type="SMART" id="SM00278"/>
    </source>
</evidence>
<dbReference type="InterPro" id="IPR004509">
    <property type="entry name" value="Competence_ComEA_HhH"/>
</dbReference>
<dbReference type="RefSeq" id="WP_381536012.1">
    <property type="nucleotide sequence ID" value="NZ_JBHUGI010000006.1"/>
</dbReference>
<dbReference type="NCBIfam" id="TIGR00426">
    <property type="entry name" value="competence protein ComEA helix-hairpin-helix repeat region"/>
    <property type="match status" value="1"/>
</dbReference>
<dbReference type="EMBL" id="JBHUGI010000006">
    <property type="protein sequence ID" value="MFD1927366.1"/>
    <property type="molecule type" value="Genomic_DNA"/>
</dbReference>
<keyword evidence="4" id="KW-1185">Reference proteome</keyword>
<dbReference type="Pfam" id="PF12836">
    <property type="entry name" value="HHH_3"/>
    <property type="match status" value="1"/>
</dbReference>
<dbReference type="InterPro" id="IPR003583">
    <property type="entry name" value="Hlx-hairpin-Hlx_DNA-bd_motif"/>
</dbReference>
<comment type="caution">
    <text evidence="3">The sequence shown here is derived from an EMBL/GenBank/DDBJ whole genome shotgun (WGS) entry which is preliminary data.</text>
</comment>
<dbReference type="InterPro" id="IPR010994">
    <property type="entry name" value="RuvA_2-like"/>
</dbReference>
<organism evidence="3 4">
    <name type="scientific">Sporosarcina siberiensis</name>
    <dbReference type="NCBI Taxonomy" id="1365606"/>
    <lineage>
        <taxon>Bacteria</taxon>
        <taxon>Bacillati</taxon>
        <taxon>Bacillota</taxon>
        <taxon>Bacilli</taxon>
        <taxon>Bacillales</taxon>
        <taxon>Caryophanaceae</taxon>
        <taxon>Sporosarcina</taxon>
    </lineage>
</organism>
<dbReference type="Gene3D" id="1.10.150.310">
    <property type="entry name" value="Tex RuvX-like domain-like"/>
    <property type="match status" value="1"/>
</dbReference>
<gene>
    <name evidence="3" type="ORF">ACFSFY_04720</name>
</gene>
<feature type="domain" description="Helix-hairpin-helix DNA-binding motif class 1" evidence="2">
    <location>
        <begin position="196"/>
        <end position="215"/>
    </location>
</feature>
<dbReference type="SUPFAM" id="SSF47781">
    <property type="entry name" value="RuvA domain 2-like"/>
    <property type="match status" value="1"/>
</dbReference>
<dbReference type="PANTHER" id="PTHR21180:SF32">
    <property type="entry name" value="ENDONUCLEASE_EXONUCLEASE_PHOSPHATASE FAMILY DOMAIN-CONTAINING PROTEIN 1"/>
    <property type="match status" value="1"/>
</dbReference>
<feature type="domain" description="Helix-hairpin-helix DNA-binding motif class 1" evidence="2">
    <location>
        <begin position="166"/>
        <end position="185"/>
    </location>
</feature>
<dbReference type="SMART" id="SM00278">
    <property type="entry name" value="HhH1"/>
    <property type="match status" value="2"/>
</dbReference>
<accession>A0ABW4SDK7</accession>
<evidence type="ECO:0000313" key="4">
    <source>
        <dbReference type="Proteomes" id="UP001597218"/>
    </source>
</evidence>
<keyword evidence="1" id="KW-0812">Transmembrane</keyword>
<sequence length="219" mass="24193">MPLVERVTVLNVPFVTRNWRKFLIPIAAITAIIAFLLFPREQSDSASIVMSNQNPFPELVETLQEEPLLLEQPSQIIVDVKGAVRYPGVYTMQDGDRLITAITAAGGYLPNADSRNLNHAMKLLDEFVIYVPLEGEEILEVEQSLVSGPVGQTNDHTININTSDEAQLMTIPGIGPAKAAAIIAYRNEHGLFKDTTDLMNISGIGQKTFEKLEHLIKVK</sequence>
<proteinExistence type="predicted"/>
<keyword evidence="1" id="KW-0472">Membrane</keyword>
<dbReference type="PANTHER" id="PTHR21180">
    <property type="entry name" value="ENDONUCLEASE/EXONUCLEASE/PHOSPHATASE FAMILY DOMAIN-CONTAINING PROTEIN 1"/>
    <property type="match status" value="1"/>
</dbReference>
<dbReference type="InterPro" id="IPR019554">
    <property type="entry name" value="Soluble_ligand-bd"/>
</dbReference>
<dbReference type="InterPro" id="IPR051675">
    <property type="entry name" value="Endo/Exo/Phosphatase_dom_1"/>
</dbReference>
<keyword evidence="1" id="KW-1133">Transmembrane helix</keyword>
<dbReference type="Gene3D" id="3.10.560.10">
    <property type="entry name" value="Outer membrane lipoprotein wza domain like"/>
    <property type="match status" value="1"/>
</dbReference>
<feature type="transmembrane region" description="Helical" evidence="1">
    <location>
        <begin position="22"/>
        <end position="38"/>
    </location>
</feature>
<evidence type="ECO:0000313" key="3">
    <source>
        <dbReference type="EMBL" id="MFD1927366.1"/>
    </source>
</evidence>
<evidence type="ECO:0000256" key="1">
    <source>
        <dbReference type="SAM" id="Phobius"/>
    </source>
</evidence>
<name>A0ABW4SDK7_9BACL</name>